<keyword evidence="1" id="KW-1133">Transmembrane helix</keyword>
<dbReference type="EMBL" id="JAMZFW010000006">
    <property type="protein sequence ID" value="MCP1101984.1"/>
    <property type="molecule type" value="Genomic_DNA"/>
</dbReference>
<evidence type="ECO:0000313" key="2">
    <source>
        <dbReference type="EMBL" id="MCP1101984.1"/>
    </source>
</evidence>
<dbReference type="RefSeq" id="WP_262065772.1">
    <property type="nucleotide sequence ID" value="NZ_JAMXOD010000006.1"/>
</dbReference>
<gene>
    <name evidence="2" type="ORF">NK125_06080</name>
</gene>
<evidence type="ECO:0000256" key="1">
    <source>
        <dbReference type="SAM" id="Phobius"/>
    </source>
</evidence>
<keyword evidence="3" id="KW-1185">Reference proteome</keyword>
<dbReference type="Proteomes" id="UP001523566">
    <property type="component" value="Unassembled WGS sequence"/>
</dbReference>
<comment type="caution">
    <text evidence="2">The sequence shown here is derived from an EMBL/GenBank/DDBJ whole genome shotgun (WGS) entry which is preliminary data.</text>
</comment>
<proteinExistence type="predicted"/>
<keyword evidence="1" id="KW-0472">Membrane</keyword>
<keyword evidence="1" id="KW-0812">Transmembrane</keyword>
<name>A0ABT1E836_9FIRM</name>
<evidence type="ECO:0000313" key="3">
    <source>
        <dbReference type="Proteomes" id="UP001523566"/>
    </source>
</evidence>
<accession>A0ABT1E836</accession>
<feature type="transmembrane region" description="Helical" evidence="1">
    <location>
        <begin position="12"/>
        <end position="31"/>
    </location>
</feature>
<protein>
    <submittedName>
        <fullName evidence="2">Uncharacterized protein</fullName>
    </submittedName>
</protein>
<sequence>MKLKRDVKIPRYYFLIVVGIISLLAAVIVGAQSVRTKKKEEQAKVQEKVQVEFEEKEEKETSYSIDYDEYVVLENRQEFADALLGNYAAFLDQEVNVFVQKNEIKATRAKCVDSYIPYDHPEETYIYIFLDDEEETILEAHIEPKSKEIEIARSALTKADIKEGVWKQESNAPAIRDVQEEDK</sequence>
<reference evidence="2 3" key="1">
    <citation type="journal article" date="2022" name="Genome Biol. Evol.">
        <title>Host diet, physiology and behaviors set the stage for Lachnospiraceae cladogenesis.</title>
        <authorList>
            <person name="Vera-Ponce De Leon A."/>
            <person name="Schneider M."/>
            <person name="Jahnes B.C."/>
            <person name="Sadowski V."/>
            <person name="Camuy-Velez L.A."/>
            <person name="Duan J."/>
            <person name="Sabree Z.L."/>
        </authorList>
    </citation>
    <scope>NUCLEOTIDE SEQUENCE [LARGE SCALE GENOMIC DNA]</scope>
    <source>
        <strain evidence="2 3">PAL113</strain>
    </source>
</reference>
<organism evidence="2 3">
    <name type="scientific">Aequitasia blattaphilus</name>
    <dbReference type="NCBI Taxonomy" id="2949332"/>
    <lineage>
        <taxon>Bacteria</taxon>
        <taxon>Bacillati</taxon>
        <taxon>Bacillota</taxon>
        <taxon>Clostridia</taxon>
        <taxon>Lachnospirales</taxon>
        <taxon>Lachnospiraceae</taxon>
        <taxon>Aequitasia</taxon>
    </lineage>
</organism>